<dbReference type="GO" id="GO:0003677">
    <property type="term" value="F:DNA binding"/>
    <property type="evidence" value="ECO:0007669"/>
    <property type="project" value="UniProtKB-UniRule"/>
</dbReference>
<reference evidence="9" key="2">
    <citation type="journal article" date="2021" name="Microbiome">
        <title>Successional dynamics and alternative stable states in a saline activated sludge microbial community over 9 years.</title>
        <authorList>
            <person name="Wang Y."/>
            <person name="Ye J."/>
            <person name="Ju F."/>
            <person name="Liu L."/>
            <person name="Boyd J.A."/>
            <person name="Deng Y."/>
            <person name="Parks D.H."/>
            <person name="Jiang X."/>
            <person name="Yin X."/>
            <person name="Woodcroft B.J."/>
            <person name="Tyson G.W."/>
            <person name="Hugenholtz P."/>
            <person name="Polz M.F."/>
            <person name="Zhang T."/>
        </authorList>
    </citation>
    <scope>NUCLEOTIDE SEQUENCE</scope>
    <source>
        <strain evidence="9">HKST-UBA13</strain>
    </source>
</reference>
<dbReference type="GO" id="GO:0006310">
    <property type="term" value="P:DNA recombination"/>
    <property type="evidence" value="ECO:0007669"/>
    <property type="project" value="UniProtKB-UniRule"/>
</dbReference>
<dbReference type="InterPro" id="IPR000093">
    <property type="entry name" value="DNA_Rcmb_RecR"/>
</dbReference>
<dbReference type="Proteomes" id="UP000775877">
    <property type="component" value="Unassembled WGS sequence"/>
</dbReference>
<proteinExistence type="inferred from homology"/>
<dbReference type="InterPro" id="IPR034137">
    <property type="entry name" value="TOPRIM_RecR"/>
</dbReference>
<dbReference type="NCBIfam" id="TIGR00615">
    <property type="entry name" value="recR"/>
    <property type="match status" value="1"/>
</dbReference>
<evidence type="ECO:0000313" key="9">
    <source>
        <dbReference type="EMBL" id="MCA9381245.1"/>
    </source>
</evidence>
<dbReference type="InterPro" id="IPR015967">
    <property type="entry name" value="Rcmb_RecR_Znf"/>
</dbReference>
<dbReference type="GO" id="GO:0008270">
    <property type="term" value="F:zinc ion binding"/>
    <property type="evidence" value="ECO:0007669"/>
    <property type="project" value="UniProtKB-KW"/>
</dbReference>
<dbReference type="EMBL" id="JAGQLJ010000067">
    <property type="protein sequence ID" value="MCA9381245.1"/>
    <property type="molecule type" value="Genomic_DNA"/>
</dbReference>
<feature type="domain" description="Toprim" evidence="8">
    <location>
        <begin position="81"/>
        <end position="179"/>
    </location>
</feature>
<dbReference type="Gene3D" id="1.10.8.420">
    <property type="entry name" value="RecR Domain 1"/>
    <property type="match status" value="1"/>
</dbReference>
<comment type="function">
    <text evidence="7">May play a role in DNA repair. It seems to be involved in an RecBC-independent recombinational process of DNA repair. It may act with RecF and RecO.</text>
</comment>
<protein>
    <recommendedName>
        <fullName evidence="7">Recombination protein RecR</fullName>
    </recommendedName>
</protein>
<dbReference type="GO" id="GO:0006281">
    <property type="term" value="P:DNA repair"/>
    <property type="evidence" value="ECO:0007669"/>
    <property type="project" value="UniProtKB-UniRule"/>
</dbReference>
<organism evidence="9 10">
    <name type="scientific">Candidatus Dojkabacteria bacterium</name>
    <dbReference type="NCBI Taxonomy" id="2099670"/>
    <lineage>
        <taxon>Bacteria</taxon>
        <taxon>Candidatus Dojkabacteria</taxon>
    </lineage>
</organism>
<dbReference type="PROSITE" id="PS01300">
    <property type="entry name" value="RECR"/>
    <property type="match status" value="1"/>
</dbReference>
<dbReference type="InterPro" id="IPR023627">
    <property type="entry name" value="Rcmb_RecR"/>
</dbReference>
<dbReference type="PROSITE" id="PS50880">
    <property type="entry name" value="TOPRIM"/>
    <property type="match status" value="1"/>
</dbReference>
<dbReference type="Gene3D" id="3.40.1360.10">
    <property type="match status" value="1"/>
</dbReference>
<reference evidence="9" key="1">
    <citation type="submission" date="2020-04" db="EMBL/GenBank/DDBJ databases">
        <authorList>
            <person name="Zhang T."/>
        </authorList>
    </citation>
    <scope>NUCLEOTIDE SEQUENCE</scope>
    <source>
        <strain evidence="9">HKST-UBA13</strain>
    </source>
</reference>
<dbReference type="Pfam" id="PF13662">
    <property type="entry name" value="Toprim_4"/>
    <property type="match status" value="1"/>
</dbReference>
<dbReference type="SUPFAM" id="SSF111304">
    <property type="entry name" value="Recombination protein RecR"/>
    <property type="match status" value="1"/>
</dbReference>
<dbReference type="Pfam" id="PF21176">
    <property type="entry name" value="RecR_HhH"/>
    <property type="match status" value="1"/>
</dbReference>
<evidence type="ECO:0000256" key="2">
    <source>
        <dbReference type="ARBA" id="ARBA00022763"/>
    </source>
</evidence>
<evidence type="ECO:0000256" key="3">
    <source>
        <dbReference type="ARBA" id="ARBA00022771"/>
    </source>
</evidence>
<comment type="similarity">
    <text evidence="7">Belongs to the RecR family.</text>
</comment>
<dbReference type="InterPro" id="IPR006171">
    <property type="entry name" value="TOPRIM_dom"/>
</dbReference>
<dbReference type="CDD" id="cd01025">
    <property type="entry name" value="TOPRIM_recR"/>
    <property type="match status" value="1"/>
</dbReference>
<name>A0A955L1P7_9BACT</name>
<accession>A0A955L1P7</accession>
<keyword evidence="1 7" id="KW-0479">Metal-binding</keyword>
<keyword evidence="4 7" id="KW-0862">Zinc</keyword>
<dbReference type="PANTHER" id="PTHR30446:SF0">
    <property type="entry name" value="RECOMBINATION PROTEIN RECR"/>
    <property type="match status" value="1"/>
</dbReference>
<evidence type="ECO:0000256" key="1">
    <source>
        <dbReference type="ARBA" id="ARBA00022723"/>
    </source>
</evidence>
<dbReference type="HAMAP" id="MF_00017">
    <property type="entry name" value="RecR"/>
    <property type="match status" value="1"/>
</dbReference>
<dbReference type="PANTHER" id="PTHR30446">
    <property type="entry name" value="RECOMBINATION PROTEIN RECR"/>
    <property type="match status" value="1"/>
</dbReference>
<evidence type="ECO:0000256" key="5">
    <source>
        <dbReference type="ARBA" id="ARBA00023172"/>
    </source>
</evidence>
<keyword evidence="2 7" id="KW-0227">DNA damage</keyword>
<evidence type="ECO:0000256" key="6">
    <source>
        <dbReference type="ARBA" id="ARBA00023204"/>
    </source>
</evidence>
<evidence type="ECO:0000259" key="8">
    <source>
        <dbReference type="PROSITE" id="PS50880"/>
    </source>
</evidence>
<dbReference type="AlphaFoldDB" id="A0A955L1P7"/>
<keyword evidence="6 7" id="KW-0234">DNA repair</keyword>
<evidence type="ECO:0000256" key="7">
    <source>
        <dbReference type="HAMAP-Rule" id="MF_00017"/>
    </source>
</evidence>
<evidence type="ECO:0000313" key="10">
    <source>
        <dbReference type="Proteomes" id="UP000775877"/>
    </source>
</evidence>
<gene>
    <name evidence="7 9" type="primary">recR</name>
    <name evidence="9" type="ORF">KC678_03190</name>
</gene>
<keyword evidence="5 7" id="KW-0233">DNA recombination</keyword>
<dbReference type="SMART" id="SM00493">
    <property type="entry name" value="TOPRIM"/>
    <property type="match status" value="1"/>
</dbReference>
<sequence length="203" mass="22663">MALPRSIRDLSDRFSSLPGVGPKLSNRIALYLSISNRKLASRLEDSLKDVTEKIRLCNNCFNVTDNEDLCEICDNSERDSSTILVVETPLELYSIEETGEYKGLYHVLHGIISPVNGIGPDEIKINELINRLQNNSEIEEIIFGLNPNLEGDSTSLYITNEVKDLDLDVKTTRLAKGIPTGSSIEYMSSQTLSDSLRRRDGVE</sequence>
<keyword evidence="3 7" id="KW-0863">Zinc-finger</keyword>
<evidence type="ECO:0000256" key="4">
    <source>
        <dbReference type="ARBA" id="ARBA00022833"/>
    </source>
</evidence>
<comment type="caution">
    <text evidence="9">The sequence shown here is derived from an EMBL/GenBank/DDBJ whole genome shotgun (WGS) entry which is preliminary data.</text>
</comment>
<comment type="caution">
    <text evidence="7">Lacks conserved residue(s) required for the propagation of feature annotation.</text>
</comment>